<dbReference type="Gene3D" id="3.80.10.10">
    <property type="entry name" value="Ribonuclease Inhibitor"/>
    <property type="match status" value="1"/>
</dbReference>
<proteinExistence type="predicted"/>
<feature type="non-terminal residue" evidence="1">
    <location>
        <position position="133"/>
    </location>
</feature>
<accession>A0A146K4Q9</accession>
<organism evidence="1">
    <name type="scientific">Trepomonas sp. PC1</name>
    <dbReference type="NCBI Taxonomy" id="1076344"/>
    <lineage>
        <taxon>Eukaryota</taxon>
        <taxon>Metamonada</taxon>
        <taxon>Diplomonadida</taxon>
        <taxon>Hexamitidae</taxon>
        <taxon>Hexamitinae</taxon>
        <taxon>Trepomonas</taxon>
    </lineage>
</organism>
<dbReference type="InterPro" id="IPR026906">
    <property type="entry name" value="LRR_5"/>
</dbReference>
<feature type="non-terminal residue" evidence="1">
    <location>
        <position position="1"/>
    </location>
</feature>
<sequence>FQGCHFLRQFHSQTLQEVNQAAFMDCTSLAKIDVAKCKIIKNDAFTNCTALVNMKLSELRDLKNIFPGCRIMQIEGQKLQQIDSCFQFKKINIVSPGQIMKLHFQEIYFTQFVERKLAIQRMQRNRAKCCQIL</sequence>
<dbReference type="AlphaFoldDB" id="A0A146K4Q9"/>
<dbReference type="EMBL" id="GDID01006045">
    <property type="protein sequence ID" value="JAP90561.1"/>
    <property type="molecule type" value="Transcribed_RNA"/>
</dbReference>
<gene>
    <name evidence="1" type="ORF">TPC1_20140</name>
</gene>
<reference evidence="1" key="1">
    <citation type="submission" date="2015-07" db="EMBL/GenBank/DDBJ databases">
        <title>Adaptation to a free-living lifestyle via gene acquisitions in the diplomonad Trepomonas sp. PC1.</title>
        <authorList>
            <person name="Xu F."/>
            <person name="Jerlstrom-Hultqvist J."/>
            <person name="Kolisko M."/>
            <person name="Simpson A.G.B."/>
            <person name="Roger A.J."/>
            <person name="Svard S.G."/>
            <person name="Andersson J.O."/>
        </authorList>
    </citation>
    <scope>NUCLEOTIDE SEQUENCE</scope>
    <source>
        <strain evidence="1">PC1</strain>
    </source>
</reference>
<dbReference type="Pfam" id="PF13306">
    <property type="entry name" value="LRR_5"/>
    <property type="match status" value="1"/>
</dbReference>
<name>A0A146K4Q9_9EUKA</name>
<protein>
    <submittedName>
        <fullName evidence="1">Leucine rich repeats-containing protein</fullName>
    </submittedName>
</protein>
<dbReference type="SUPFAM" id="SSF52058">
    <property type="entry name" value="L domain-like"/>
    <property type="match status" value="1"/>
</dbReference>
<evidence type="ECO:0000313" key="1">
    <source>
        <dbReference type="EMBL" id="JAP90561.1"/>
    </source>
</evidence>
<dbReference type="InterPro" id="IPR032675">
    <property type="entry name" value="LRR_dom_sf"/>
</dbReference>